<reference evidence="1" key="1">
    <citation type="submission" date="2020-11" db="EMBL/GenBank/DDBJ databases">
        <authorList>
            <person name="Tran Van P."/>
        </authorList>
    </citation>
    <scope>NUCLEOTIDE SEQUENCE</scope>
</reference>
<evidence type="ECO:0000313" key="1">
    <source>
        <dbReference type="EMBL" id="CAD7600954.1"/>
    </source>
</evidence>
<dbReference type="InterPro" id="IPR016186">
    <property type="entry name" value="C-type_lectin-like/link_sf"/>
</dbReference>
<dbReference type="InterPro" id="IPR016187">
    <property type="entry name" value="CTDL_fold"/>
</dbReference>
<name>A0A7R9PPI3_TIMGE</name>
<protein>
    <recommendedName>
        <fullName evidence="2">C-type lectin domain-containing protein</fullName>
    </recommendedName>
</protein>
<dbReference type="AlphaFoldDB" id="A0A7R9PPI3"/>
<dbReference type="EMBL" id="OE842642">
    <property type="protein sequence ID" value="CAD7600954.1"/>
    <property type="molecule type" value="Genomic_DNA"/>
</dbReference>
<dbReference type="Gene3D" id="3.10.100.10">
    <property type="entry name" value="Mannose-Binding Protein A, subunit A"/>
    <property type="match status" value="1"/>
</dbReference>
<gene>
    <name evidence="1" type="ORF">TGEB3V08_LOCUS7765</name>
</gene>
<dbReference type="SUPFAM" id="SSF56436">
    <property type="entry name" value="C-type lectin-like"/>
    <property type="match status" value="1"/>
</dbReference>
<evidence type="ECO:0008006" key="2">
    <source>
        <dbReference type="Google" id="ProtNLM"/>
    </source>
</evidence>
<organism evidence="1">
    <name type="scientific">Timema genevievae</name>
    <name type="common">Walking stick</name>
    <dbReference type="NCBI Taxonomy" id="629358"/>
    <lineage>
        <taxon>Eukaryota</taxon>
        <taxon>Metazoa</taxon>
        <taxon>Ecdysozoa</taxon>
        <taxon>Arthropoda</taxon>
        <taxon>Hexapoda</taxon>
        <taxon>Insecta</taxon>
        <taxon>Pterygota</taxon>
        <taxon>Neoptera</taxon>
        <taxon>Polyneoptera</taxon>
        <taxon>Phasmatodea</taxon>
        <taxon>Timematodea</taxon>
        <taxon>Timematoidea</taxon>
        <taxon>Timematidae</taxon>
        <taxon>Timema</taxon>
    </lineage>
</organism>
<proteinExistence type="predicted"/>
<sequence>MCELTYWGEVDDFLLSLDNNAGMGLESRRQYICPPSFVRNGNSCYFFSTHMETWQEAHFACRDKGSELARLEKKWEDRNMQNYLNKPEFANALVVLSSTAEDGEIDVRISVG</sequence>
<accession>A0A7R9PPI3</accession>